<evidence type="ECO:0000313" key="5">
    <source>
        <dbReference type="EMBL" id="ALG08556.1"/>
    </source>
</evidence>
<dbReference type="KEGG" id="kphy:AOZ06_17995"/>
<keyword evidence="1" id="KW-0805">Transcription regulation</keyword>
<proteinExistence type="predicted"/>
<keyword evidence="6" id="KW-1185">Reference proteome</keyword>
<dbReference type="EMBL" id="CP012752">
    <property type="protein sequence ID" value="ALG08556.1"/>
    <property type="molecule type" value="Genomic_DNA"/>
</dbReference>
<accession>A0A0N9I1K0</accession>
<dbReference type="GO" id="GO:0043565">
    <property type="term" value="F:sequence-specific DNA binding"/>
    <property type="evidence" value="ECO:0007669"/>
    <property type="project" value="InterPro"/>
</dbReference>
<dbReference type="InterPro" id="IPR018060">
    <property type="entry name" value="HTH_AraC"/>
</dbReference>
<keyword evidence="2" id="KW-0238">DNA-binding</keyword>
<dbReference type="AlphaFoldDB" id="A0A0N9I1K0"/>
<evidence type="ECO:0000256" key="3">
    <source>
        <dbReference type="ARBA" id="ARBA00023163"/>
    </source>
</evidence>
<organism evidence="5 6">
    <name type="scientific">Kibdelosporangium phytohabitans</name>
    <dbReference type="NCBI Taxonomy" id="860235"/>
    <lineage>
        <taxon>Bacteria</taxon>
        <taxon>Bacillati</taxon>
        <taxon>Actinomycetota</taxon>
        <taxon>Actinomycetes</taxon>
        <taxon>Pseudonocardiales</taxon>
        <taxon>Pseudonocardiaceae</taxon>
        <taxon>Kibdelosporangium</taxon>
    </lineage>
</organism>
<evidence type="ECO:0000256" key="2">
    <source>
        <dbReference type="ARBA" id="ARBA00023125"/>
    </source>
</evidence>
<dbReference type="Gene3D" id="1.10.10.60">
    <property type="entry name" value="Homeodomain-like"/>
    <property type="match status" value="1"/>
</dbReference>
<gene>
    <name evidence="5" type="ORF">AOZ06_17995</name>
</gene>
<dbReference type="STRING" id="860235.AOZ06_17995"/>
<dbReference type="InterPro" id="IPR050204">
    <property type="entry name" value="AraC_XylS_family_regulators"/>
</dbReference>
<dbReference type="Proteomes" id="UP000063699">
    <property type="component" value="Chromosome"/>
</dbReference>
<dbReference type="GO" id="GO:0003700">
    <property type="term" value="F:DNA-binding transcription factor activity"/>
    <property type="evidence" value="ECO:0007669"/>
    <property type="project" value="InterPro"/>
</dbReference>
<dbReference type="PROSITE" id="PS01124">
    <property type="entry name" value="HTH_ARAC_FAMILY_2"/>
    <property type="match status" value="1"/>
</dbReference>
<dbReference type="Pfam" id="PF12833">
    <property type="entry name" value="HTH_18"/>
    <property type="match status" value="1"/>
</dbReference>
<dbReference type="SMART" id="SM00342">
    <property type="entry name" value="HTH_ARAC"/>
    <property type="match status" value="1"/>
</dbReference>
<dbReference type="PANTHER" id="PTHR46796:SF15">
    <property type="entry name" value="BLL1074 PROTEIN"/>
    <property type="match status" value="1"/>
</dbReference>
<name>A0A0N9I1K0_9PSEU</name>
<evidence type="ECO:0000313" key="6">
    <source>
        <dbReference type="Proteomes" id="UP000063699"/>
    </source>
</evidence>
<sequence length="107" mass="12157">MWAWRRLCRSGGRIRVAQLAAEVGWTRRHLLTRFREQIGLAPKTAARVIRFQHALRLLQHPERRLSLAGLAQTTGYSDQAHLTREFRALTGATPLELAAGWPYRGGT</sequence>
<dbReference type="PANTHER" id="PTHR46796">
    <property type="entry name" value="HTH-TYPE TRANSCRIPTIONAL ACTIVATOR RHAS-RELATED"/>
    <property type="match status" value="1"/>
</dbReference>
<evidence type="ECO:0000259" key="4">
    <source>
        <dbReference type="PROSITE" id="PS01124"/>
    </source>
</evidence>
<reference evidence="5 6" key="1">
    <citation type="submission" date="2015-07" db="EMBL/GenBank/DDBJ databases">
        <title>Genome sequencing of Kibdelosporangium phytohabitans.</title>
        <authorList>
            <person name="Qin S."/>
            <person name="Xing K."/>
        </authorList>
    </citation>
    <scope>NUCLEOTIDE SEQUENCE [LARGE SCALE GENOMIC DNA]</scope>
    <source>
        <strain evidence="5 6">KLBMP1111</strain>
    </source>
</reference>
<dbReference type="SUPFAM" id="SSF46689">
    <property type="entry name" value="Homeodomain-like"/>
    <property type="match status" value="1"/>
</dbReference>
<feature type="domain" description="HTH araC/xylS-type" evidence="4">
    <location>
        <begin position="1"/>
        <end position="100"/>
    </location>
</feature>
<dbReference type="InterPro" id="IPR009057">
    <property type="entry name" value="Homeodomain-like_sf"/>
</dbReference>
<protein>
    <recommendedName>
        <fullName evidence="4">HTH araC/xylS-type domain-containing protein</fullName>
    </recommendedName>
</protein>
<keyword evidence="3" id="KW-0804">Transcription</keyword>
<evidence type="ECO:0000256" key="1">
    <source>
        <dbReference type="ARBA" id="ARBA00023015"/>
    </source>
</evidence>